<feature type="transmembrane region" description="Helical" evidence="1">
    <location>
        <begin position="83"/>
        <end position="100"/>
    </location>
</feature>
<reference evidence="2" key="1">
    <citation type="submission" date="2020-05" db="UniProtKB">
        <authorList>
            <consortium name="EnsemblMetazoa"/>
        </authorList>
    </citation>
    <scope>IDENTIFICATION</scope>
    <source>
        <strain evidence="2">TTRI</strain>
    </source>
</reference>
<dbReference type="AlphaFoldDB" id="A0A1A9VPD7"/>
<dbReference type="Proteomes" id="UP000078200">
    <property type="component" value="Unassembled WGS sequence"/>
</dbReference>
<organism evidence="2 3">
    <name type="scientific">Glossina austeni</name>
    <name type="common">Savannah tsetse fly</name>
    <dbReference type="NCBI Taxonomy" id="7395"/>
    <lineage>
        <taxon>Eukaryota</taxon>
        <taxon>Metazoa</taxon>
        <taxon>Ecdysozoa</taxon>
        <taxon>Arthropoda</taxon>
        <taxon>Hexapoda</taxon>
        <taxon>Insecta</taxon>
        <taxon>Pterygota</taxon>
        <taxon>Neoptera</taxon>
        <taxon>Endopterygota</taxon>
        <taxon>Diptera</taxon>
        <taxon>Brachycera</taxon>
        <taxon>Muscomorpha</taxon>
        <taxon>Hippoboscoidea</taxon>
        <taxon>Glossinidae</taxon>
        <taxon>Glossina</taxon>
    </lineage>
</organism>
<evidence type="ECO:0000313" key="3">
    <source>
        <dbReference type="Proteomes" id="UP000078200"/>
    </source>
</evidence>
<evidence type="ECO:0000313" key="2">
    <source>
        <dbReference type="EnsemblMetazoa" id="GAUT043346-PA"/>
    </source>
</evidence>
<protein>
    <submittedName>
        <fullName evidence="2">Uncharacterized protein</fullName>
    </submittedName>
</protein>
<accession>A0A1A9VPD7</accession>
<keyword evidence="1" id="KW-0812">Transmembrane</keyword>
<keyword evidence="3" id="KW-1185">Reference proteome</keyword>
<proteinExistence type="predicted"/>
<keyword evidence="1" id="KW-1133">Transmembrane helix</keyword>
<dbReference type="VEuPathDB" id="VectorBase:GAUT043346"/>
<feature type="transmembrane region" description="Helical" evidence="1">
    <location>
        <begin position="48"/>
        <end position="71"/>
    </location>
</feature>
<name>A0A1A9VPD7_GLOAU</name>
<keyword evidence="1" id="KW-0472">Membrane</keyword>
<evidence type="ECO:0000256" key="1">
    <source>
        <dbReference type="SAM" id="Phobius"/>
    </source>
</evidence>
<sequence length="137" mass="15543">MPKLALGEGFGHIAKFYKTKESRRPYELAGVALIVKGFPLIHEPGGCFFWIQFAVWSYLLLSLWHLVYILLPTLPHNVRSGPLCLAAFFPILIPLLSLTSSEARKYGHLNGPLQKVNNSARSEHLTFLQQSVQYFEM</sequence>
<dbReference type="EnsemblMetazoa" id="GAUT043346-RA">
    <property type="protein sequence ID" value="GAUT043346-PA"/>
    <property type="gene ID" value="GAUT043346"/>
</dbReference>